<dbReference type="Gene3D" id="3.30.890.10">
    <property type="entry name" value="Methyl-cpg-binding Protein 2, Chain A"/>
    <property type="match status" value="1"/>
</dbReference>
<dbReference type="SUPFAM" id="SSF54171">
    <property type="entry name" value="DNA-binding domain"/>
    <property type="match status" value="1"/>
</dbReference>
<dbReference type="InterPro" id="IPR001739">
    <property type="entry name" value="Methyl_CpG_DNA-bd"/>
</dbReference>
<gene>
    <name evidence="7" type="ORF">Dsin_019420</name>
</gene>
<accession>A0AAE0A7W9</accession>
<feature type="domain" description="MBD" evidence="6">
    <location>
        <begin position="48"/>
        <end position="121"/>
    </location>
</feature>
<name>A0AAE0A7W9_9ROSI</name>
<protein>
    <recommendedName>
        <fullName evidence="6">MBD domain-containing protein</fullName>
    </recommendedName>
</protein>
<dbReference type="PROSITE" id="PS50982">
    <property type="entry name" value="MBD"/>
    <property type="match status" value="1"/>
</dbReference>
<evidence type="ECO:0000313" key="7">
    <source>
        <dbReference type="EMBL" id="KAK3205374.1"/>
    </source>
</evidence>
<keyword evidence="5" id="KW-0539">Nucleus</keyword>
<evidence type="ECO:0000256" key="5">
    <source>
        <dbReference type="ARBA" id="ARBA00023242"/>
    </source>
</evidence>
<keyword evidence="4" id="KW-0804">Transcription</keyword>
<dbReference type="GO" id="GO:0003677">
    <property type="term" value="F:DNA binding"/>
    <property type="evidence" value="ECO:0007669"/>
    <property type="project" value="UniProtKB-KW"/>
</dbReference>
<comment type="subcellular location">
    <subcellularLocation>
        <location evidence="1">Nucleus</location>
    </subcellularLocation>
</comment>
<dbReference type="Proteomes" id="UP001281410">
    <property type="component" value="Unassembled WGS sequence"/>
</dbReference>
<evidence type="ECO:0000256" key="3">
    <source>
        <dbReference type="ARBA" id="ARBA00023125"/>
    </source>
</evidence>
<organism evidence="7 8">
    <name type="scientific">Dipteronia sinensis</name>
    <dbReference type="NCBI Taxonomy" id="43782"/>
    <lineage>
        <taxon>Eukaryota</taxon>
        <taxon>Viridiplantae</taxon>
        <taxon>Streptophyta</taxon>
        <taxon>Embryophyta</taxon>
        <taxon>Tracheophyta</taxon>
        <taxon>Spermatophyta</taxon>
        <taxon>Magnoliopsida</taxon>
        <taxon>eudicotyledons</taxon>
        <taxon>Gunneridae</taxon>
        <taxon>Pentapetalae</taxon>
        <taxon>rosids</taxon>
        <taxon>malvids</taxon>
        <taxon>Sapindales</taxon>
        <taxon>Sapindaceae</taxon>
        <taxon>Hippocastanoideae</taxon>
        <taxon>Acereae</taxon>
        <taxon>Dipteronia</taxon>
    </lineage>
</organism>
<dbReference type="EMBL" id="JANJYJ010000006">
    <property type="protein sequence ID" value="KAK3205374.1"/>
    <property type="molecule type" value="Genomic_DNA"/>
</dbReference>
<dbReference type="PANTHER" id="PTHR12396">
    <property type="entry name" value="METHYL-CPG BINDING PROTEIN, MBD"/>
    <property type="match status" value="1"/>
</dbReference>
<reference evidence="7" key="1">
    <citation type="journal article" date="2023" name="Plant J.">
        <title>Genome sequences and population genomics provide insights into the demographic history, inbreeding, and mutation load of two 'living fossil' tree species of Dipteronia.</title>
        <authorList>
            <person name="Feng Y."/>
            <person name="Comes H.P."/>
            <person name="Chen J."/>
            <person name="Zhu S."/>
            <person name="Lu R."/>
            <person name="Zhang X."/>
            <person name="Li P."/>
            <person name="Qiu J."/>
            <person name="Olsen K.M."/>
            <person name="Qiu Y."/>
        </authorList>
    </citation>
    <scope>NUCLEOTIDE SEQUENCE</scope>
    <source>
        <strain evidence="7">NBL</strain>
    </source>
</reference>
<keyword evidence="8" id="KW-1185">Reference proteome</keyword>
<sequence length="176" mass="19365">MMTQDQAPSCSSIYANLSAAATTPTSASAAAATTPASIAASTELLSAVAASTELPSWLPPGWQIETKVRTSGATAGVVDKFYLDTVSGNRFRSKKEVLYFVEFGIKREKKKENYDAGIKSLGKPKEVEWALWSENSEETETWTPYIGENKVPDSVRQDWERAYVTRAHNDRHPTDN</sequence>
<evidence type="ECO:0000256" key="1">
    <source>
        <dbReference type="ARBA" id="ARBA00004123"/>
    </source>
</evidence>
<dbReference type="GO" id="GO:0005634">
    <property type="term" value="C:nucleus"/>
    <property type="evidence" value="ECO:0007669"/>
    <property type="project" value="UniProtKB-SubCell"/>
</dbReference>
<evidence type="ECO:0000256" key="2">
    <source>
        <dbReference type="ARBA" id="ARBA00023015"/>
    </source>
</evidence>
<comment type="caution">
    <text evidence="7">The sequence shown here is derived from an EMBL/GenBank/DDBJ whole genome shotgun (WGS) entry which is preliminary data.</text>
</comment>
<dbReference type="AlphaFoldDB" id="A0AAE0A7W9"/>
<proteinExistence type="predicted"/>
<dbReference type="PANTHER" id="PTHR12396:SF46">
    <property type="entry name" value="METHYL-CPG-BINDING DOMAIN-CONTAINING PROTEIN 6"/>
    <property type="match status" value="1"/>
</dbReference>
<keyword evidence="3" id="KW-0238">DNA-binding</keyword>
<evidence type="ECO:0000313" key="8">
    <source>
        <dbReference type="Proteomes" id="UP001281410"/>
    </source>
</evidence>
<dbReference type="InterPro" id="IPR016177">
    <property type="entry name" value="DNA-bd_dom_sf"/>
</dbReference>
<evidence type="ECO:0000256" key="4">
    <source>
        <dbReference type="ARBA" id="ARBA00023163"/>
    </source>
</evidence>
<dbReference type="Pfam" id="PF01429">
    <property type="entry name" value="MBD"/>
    <property type="match status" value="1"/>
</dbReference>
<keyword evidence="2" id="KW-0805">Transcription regulation</keyword>
<evidence type="ECO:0000259" key="6">
    <source>
        <dbReference type="PROSITE" id="PS50982"/>
    </source>
</evidence>